<feature type="non-terminal residue" evidence="1">
    <location>
        <position position="1"/>
    </location>
</feature>
<gene>
    <name evidence="1" type="ORF">S12H4_35169</name>
</gene>
<comment type="caution">
    <text evidence="1">The sequence shown here is derived from an EMBL/GenBank/DDBJ whole genome shotgun (WGS) entry which is preliminary data.</text>
</comment>
<evidence type="ECO:0000313" key="1">
    <source>
        <dbReference type="EMBL" id="GAI96632.1"/>
    </source>
</evidence>
<dbReference type="EMBL" id="BARW01020865">
    <property type="protein sequence ID" value="GAI96632.1"/>
    <property type="molecule type" value="Genomic_DNA"/>
</dbReference>
<proteinExistence type="predicted"/>
<name>X1SU87_9ZZZZ</name>
<accession>X1SU87</accession>
<protein>
    <submittedName>
        <fullName evidence="1">Uncharacterized protein</fullName>
    </submittedName>
</protein>
<organism evidence="1">
    <name type="scientific">marine sediment metagenome</name>
    <dbReference type="NCBI Taxonomy" id="412755"/>
    <lineage>
        <taxon>unclassified sequences</taxon>
        <taxon>metagenomes</taxon>
        <taxon>ecological metagenomes</taxon>
    </lineage>
</organism>
<reference evidence="1" key="1">
    <citation type="journal article" date="2014" name="Front. Microbiol.">
        <title>High frequency of phylogenetically diverse reductive dehalogenase-homologous genes in deep subseafloor sedimentary metagenomes.</title>
        <authorList>
            <person name="Kawai M."/>
            <person name="Futagami T."/>
            <person name="Toyoda A."/>
            <person name="Takaki Y."/>
            <person name="Nishi S."/>
            <person name="Hori S."/>
            <person name="Arai W."/>
            <person name="Tsubouchi T."/>
            <person name="Morono Y."/>
            <person name="Uchiyama I."/>
            <person name="Ito T."/>
            <person name="Fujiyama A."/>
            <person name="Inagaki F."/>
            <person name="Takami H."/>
        </authorList>
    </citation>
    <scope>NUCLEOTIDE SEQUENCE</scope>
    <source>
        <strain evidence="1">Expedition CK06-06</strain>
    </source>
</reference>
<dbReference type="AlphaFoldDB" id="X1SU87"/>
<sequence length="123" mass="13737">DIVYTPVMTSAYLEDGSPETKITSGGFSFIWRWGKTPPLGPIFGPDDTGSVSFKVKIDDPDWSYSNCFLWATFKEQDVSYVTNAPGLYKWLIEATAGDTTVRSVVIEDFEALSILTWEIDPPE</sequence>